<dbReference type="InterPro" id="IPR000801">
    <property type="entry name" value="Esterase-like"/>
</dbReference>
<dbReference type="InterPro" id="IPR050583">
    <property type="entry name" value="Mycobacterial_A85_antigen"/>
</dbReference>
<gene>
    <name evidence="2" type="ORF">CJ305_07715</name>
</gene>
<evidence type="ECO:0000256" key="1">
    <source>
        <dbReference type="SAM" id="SignalP"/>
    </source>
</evidence>
<proteinExistence type="predicted"/>
<dbReference type="OrthoDB" id="9803578at2"/>
<dbReference type="Gene3D" id="2.60.40.10">
    <property type="entry name" value="Immunoglobulins"/>
    <property type="match status" value="1"/>
</dbReference>
<feature type="chain" id="PRO_5013868012" evidence="1">
    <location>
        <begin position="19"/>
        <end position="397"/>
    </location>
</feature>
<sequence>MKNYIVLVFALSFGILSAQESLFNGQQVSSPEIHPDKSVTFRLNAPKADSVYVTGDFLPSVKVQSPYGEMDGPGKALLTKNEKGVWTYTTEALAPELYNYAFIIDGFKTTDPANPFLIRDVASVMNIFIVPGEQADLYRVQDVPHGTVASRWYDSEGLGMDRKISIYTPPGYEQETKKFPVLYLLHGAGGDEEAWLTLGRTSQIMDNLIAQGKAQPMLVVMPNGNVIQDAAPGAGSAGYYTPNFMVPKTMNGMYEANFDEIIHFVEDNYRVKANKENRAIAGLSMGGYHALHISRYYPDTFDYVGLFSAAIMARGDESGEGVYSNFEETLKNQMDNGYELYWIGIGKTDFLYDANKDYRAMLDEMGMPYEYVETEGGHIWRNWRIYLSDFVPLLFQK</sequence>
<name>A0A2G1VSU1_9FLAO</name>
<dbReference type="Proteomes" id="UP000229433">
    <property type="component" value="Unassembled WGS sequence"/>
</dbReference>
<dbReference type="InterPro" id="IPR014756">
    <property type="entry name" value="Ig_E-set"/>
</dbReference>
<comment type="caution">
    <text evidence="2">The sequence shown here is derived from an EMBL/GenBank/DDBJ whole genome shotgun (WGS) entry which is preliminary data.</text>
</comment>
<reference evidence="2 3" key="1">
    <citation type="submission" date="2017-08" db="EMBL/GenBank/DDBJ databases">
        <title>The whole genome shortgun sequences of strain Leeuwenhoekiella nanhaiensis G18 from the South China Sea.</title>
        <authorList>
            <person name="Liu Q."/>
        </authorList>
    </citation>
    <scope>NUCLEOTIDE SEQUENCE [LARGE SCALE GENOMIC DNA]</scope>
    <source>
        <strain evidence="2 3">G18</strain>
    </source>
</reference>
<accession>A0A2G1VSU1</accession>
<keyword evidence="1" id="KW-0732">Signal</keyword>
<dbReference type="EMBL" id="NQXA01000003">
    <property type="protein sequence ID" value="PHQ29847.1"/>
    <property type="molecule type" value="Genomic_DNA"/>
</dbReference>
<dbReference type="PANTHER" id="PTHR48098:SF1">
    <property type="entry name" value="DIACYLGLYCEROL ACYLTRANSFERASE_MYCOLYLTRANSFERASE AG85A"/>
    <property type="match status" value="1"/>
</dbReference>
<feature type="signal peptide" evidence="1">
    <location>
        <begin position="1"/>
        <end position="18"/>
    </location>
</feature>
<evidence type="ECO:0000313" key="2">
    <source>
        <dbReference type="EMBL" id="PHQ29847.1"/>
    </source>
</evidence>
<dbReference type="InterPro" id="IPR029058">
    <property type="entry name" value="AB_hydrolase_fold"/>
</dbReference>
<dbReference type="RefSeq" id="WP_099645689.1">
    <property type="nucleotide sequence ID" value="NZ_KZ319289.1"/>
</dbReference>
<dbReference type="AlphaFoldDB" id="A0A2G1VSU1"/>
<organism evidence="2 3">
    <name type="scientific">Leeuwenhoekiella nanhaiensis</name>
    <dbReference type="NCBI Taxonomy" id="1655491"/>
    <lineage>
        <taxon>Bacteria</taxon>
        <taxon>Pseudomonadati</taxon>
        <taxon>Bacteroidota</taxon>
        <taxon>Flavobacteriia</taxon>
        <taxon>Flavobacteriales</taxon>
        <taxon>Flavobacteriaceae</taxon>
        <taxon>Leeuwenhoekiella</taxon>
    </lineage>
</organism>
<keyword evidence="3" id="KW-1185">Reference proteome</keyword>
<dbReference type="GO" id="GO:0016747">
    <property type="term" value="F:acyltransferase activity, transferring groups other than amino-acyl groups"/>
    <property type="evidence" value="ECO:0007669"/>
    <property type="project" value="TreeGrafter"/>
</dbReference>
<dbReference type="Gene3D" id="3.40.50.1820">
    <property type="entry name" value="alpha/beta hydrolase"/>
    <property type="match status" value="1"/>
</dbReference>
<protein>
    <submittedName>
        <fullName evidence="2">Esterase</fullName>
    </submittedName>
</protein>
<dbReference type="InterPro" id="IPR013783">
    <property type="entry name" value="Ig-like_fold"/>
</dbReference>
<dbReference type="SUPFAM" id="SSF53474">
    <property type="entry name" value="alpha/beta-Hydrolases"/>
    <property type="match status" value="1"/>
</dbReference>
<dbReference type="Pfam" id="PF00756">
    <property type="entry name" value="Esterase"/>
    <property type="match status" value="1"/>
</dbReference>
<dbReference type="SUPFAM" id="SSF81296">
    <property type="entry name" value="E set domains"/>
    <property type="match status" value="1"/>
</dbReference>
<dbReference type="PANTHER" id="PTHR48098">
    <property type="entry name" value="ENTEROCHELIN ESTERASE-RELATED"/>
    <property type="match status" value="1"/>
</dbReference>
<evidence type="ECO:0000313" key="3">
    <source>
        <dbReference type="Proteomes" id="UP000229433"/>
    </source>
</evidence>
<dbReference type="CDD" id="cd11294">
    <property type="entry name" value="E_set_Esterase_like_N"/>
    <property type="match status" value="1"/>
</dbReference>